<dbReference type="AlphaFoldDB" id="A0A6M4G8M3"/>
<reference evidence="1 2" key="1">
    <citation type="submission" date="2020-04" db="EMBL/GenBank/DDBJ databases">
        <title>The Whole Genome Analysis of High salt-tolerant Sphingobium yanoikuyae YC-XJ2 with Aryl organophosphorus flame retardants (aryl-OPFRs)-degrading capacity and characteristics of Related phosphotriesterase.</title>
        <authorList>
            <person name="Li X."/>
        </authorList>
    </citation>
    <scope>NUCLEOTIDE SEQUENCE [LARGE SCALE GENOMIC DNA]</scope>
    <source>
        <strain evidence="1 2">YC-XJ2</strain>
    </source>
</reference>
<gene>
    <name evidence="1" type="ORF">HH800_14630</name>
</gene>
<dbReference type="RefSeq" id="WP_169861506.1">
    <property type="nucleotide sequence ID" value="NZ_CP053021.1"/>
</dbReference>
<accession>A0A6M4G8M3</accession>
<name>A0A6M4G8M3_SPHYA</name>
<proteinExistence type="predicted"/>
<dbReference type="Proteomes" id="UP000502611">
    <property type="component" value="Chromosome"/>
</dbReference>
<protein>
    <submittedName>
        <fullName evidence="1">Uncharacterized protein</fullName>
    </submittedName>
</protein>
<sequence>MHLIELLKSTQEWSDDDGTIYAAKPWGCFADAIVINPAPDATDDIERSGIVYSYFLETFIARDLLEDFAGLAEGDETAERVRCERLIRYAIDDA</sequence>
<evidence type="ECO:0000313" key="2">
    <source>
        <dbReference type="Proteomes" id="UP000502611"/>
    </source>
</evidence>
<organism evidence="1 2">
    <name type="scientific">Sphingobium yanoikuyae</name>
    <name type="common">Sphingomonas yanoikuyae</name>
    <dbReference type="NCBI Taxonomy" id="13690"/>
    <lineage>
        <taxon>Bacteria</taxon>
        <taxon>Pseudomonadati</taxon>
        <taxon>Pseudomonadota</taxon>
        <taxon>Alphaproteobacteria</taxon>
        <taxon>Sphingomonadales</taxon>
        <taxon>Sphingomonadaceae</taxon>
        <taxon>Sphingobium</taxon>
    </lineage>
</organism>
<dbReference type="EMBL" id="CP053021">
    <property type="protein sequence ID" value="QJR03296.1"/>
    <property type="molecule type" value="Genomic_DNA"/>
</dbReference>
<evidence type="ECO:0000313" key="1">
    <source>
        <dbReference type="EMBL" id="QJR03296.1"/>
    </source>
</evidence>